<proteinExistence type="predicted"/>
<dbReference type="EMBL" id="JAASQI010000013">
    <property type="protein sequence ID" value="NIJ60083.1"/>
    <property type="molecule type" value="Genomic_DNA"/>
</dbReference>
<protein>
    <submittedName>
        <fullName evidence="2">Uncharacterized protein</fullName>
    </submittedName>
</protein>
<accession>A0ABX0V4K5</accession>
<name>A0ABX0V4K5_9HYPH</name>
<sequence length="31" mass="3540">MRFLINHSSPGRMPRRDDDSAPGTCVLPERQ</sequence>
<organism evidence="2 3">
    <name type="scientific">Pseudochelatococcus lubricantis</name>
    <dbReference type="NCBI Taxonomy" id="1538102"/>
    <lineage>
        <taxon>Bacteria</taxon>
        <taxon>Pseudomonadati</taxon>
        <taxon>Pseudomonadota</taxon>
        <taxon>Alphaproteobacteria</taxon>
        <taxon>Hyphomicrobiales</taxon>
        <taxon>Chelatococcaceae</taxon>
        <taxon>Pseudochelatococcus</taxon>
    </lineage>
</organism>
<keyword evidence="3" id="KW-1185">Reference proteome</keyword>
<reference evidence="2 3" key="1">
    <citation type="submission" date="2020-03" db="EMBL/GenBank/DDBJ databases">
        <title>Genomic Encyclopedia of Type Strains, Phase IV (KMG-IV): sequencing the most valuable type-strain genomes for metagenomic binning, comparative biology and taxonomic classification.</title>
        <authorList>
            <person name="Goeker M."/>
        </authorList>
    </citation>
    <scope>NUCLEOTIDE SEQUENCE [LARGE SCALE GENOMIC DNA]</scope>
    <source>
        <strain evidence="2 3">DSM 103870</strain>
    </source>
</reference>
<evidence type="ECO:0000256" key="1">
    <source>
        <dbReference type="SAM" id="MobiDB-lite"/>
    </source>
</evidence>
<dbReference type="Proteomes" id="UP001429580">
    <property type="component" value="Unassembled WGS sequence"/>
</dbReference>
<feature type="region of interest" description="Disordered" evidence="1">
    <location>
        <begin position="1"/>
        <end position="31"/>
    </location>
</feature>
<evidence type="ECO:0000313" key="3">
    <source>
        <dbReference type="Proteomes" id="UP001429580"/>
    </source>
</evidence>
<gene>
    <name evidence="2" type="ORF">FHS82_003949</name>
</gene>
<comment type="caution">
    <text evidence="2">The sequence shown here is derived from an EMBL/GenBank/DDBJ whole genome shotgun (WGS) entry which is preliminary data.</text>
</comment>
<evidence type="ECO:0000313" key="2">
    <source>
        <dbReference type="EMBL" id="NIJ60083.1"/>
    </source>
</evidence>